<dbReference type="STRING" id="197461.A3843_17935"/>
<dbReference type="AlphaFoldDB" id="A0A1U7JDE6"/>
<dbReference type="InterPro" id="IPR015915">
    <property type="entry name" value="Kelch-typ_b-propeller"/>
</dbReference>
<organism evidence="3 4">
    <name type="scientific">Pseudovibrio exalbescens</name>
    <dbReference type="NCBI Taxonomy" id="197461"/>
    <lineage>
        <taxon>Bacteria</taxon>
        <taxon>Pseudomonadati</taxon>
        <taxon>Pseudomonadota</taxon>
        <taxon>Alphaproteobacteria</taxon>
        <taxon>Hyphomicrobiales</taxon>
        <taxon>Stappiaceae</taxon>
        <taxon>Pseudovibrio</taxon>
    </lineage>
</organism>
<gene>
    <name evidence="3" type="ORF">A3843_17935</name>
</gene>
<reference evidence="3 4" key="1">
    <citation type="submission" date="2016-03" db="EMBL/GenBank/DDBJ databases">
        <title>Genome sequence of Nesiotobacter sp. nov., a moderately halophilic alphaproteobacterium isolated from the Yellow Sea, China.</title>
        <authorList>
            <person name="Zhang G."/>
            <person name="Zhang R."/>
        </authorList>
    </citation>
    <scope>NUCLEOTIDE SEQUENCE [LARGE SCALE GENOMIC DNA]</scope>
    <source>
        <strain evidence="3 4">WB1-6</strain>
    </source>
</reference>
<dbReference type="NCBIfam" id="TIGR03547">
    <property type="entry name" value="muta_rot_YjhT"/>
    <property type="match status" value="1"/>
</dbReference>
<keyword evidence="4" id="KW-1185">Reference proteome</keyword>
<comment type="caution">
    <text evidence="3">The sequence shown here is derived from an EMBL/GenBank/DDBJ whole genome shotgun (WGS) entry which is preliminary data.</text>
</comment>
<dbReference type="EMBL" id="LVVZ01000041">
    <property type="protein sequence ID" value="OKL42718.1"/>
    <property type="molecule type" value="Genomic_DNA"/>
</dbReference>
<dbReference type="Gene3D" id="2.120.10.80">
    <property type="entry name" value="Kelch-type beta propeller"/>
    <property type="match status" value="2"/>
</dbReference>
<evidence type="ECO:0000313" key="3">
    <source>
        <dbReference type="EMBL" id="OKL42718.1"/>
    </source>
</evidence>
<proteinExistence type="predicted"/>
<evidence type="ECO:0000256" key="2">
    <source>
        <dbReference type="ARBA" id="ARBA00022737"/>
    </source>
</evidence>
<keyword evidence="1" id="KW-0880">Kelch repeat</keyword>
<protein>
    <submittedName>
        <fullName evidence="3">N-acetylneuraminic acid mutarotase</fullName>
    </submittedName>
</protein>
<dbReference type="NCBIfam" id="NF010730">
    <property type="entry name" value="PRK14131.1"/>
    <property type="match status" value="1"/>
</dbReference>
<dbReference type="Proteomes" id="UP000185783">
    <property type="component" value="Unassembled WGS sequence"/>
</dbReference>
<keyword evidence="2" id="KW-0677">Repeat</keyword>
<accession>A0A1U7JDE6</accession>
<dbReference type="SUPFAM" id="SSF117281">
    <property type="entry name" value="Kelch motif"/>
    <property type="match status" value="1"/>
</dbReference>
<dbReference type="InterPro" id="IPR056734">
    <property type="entry name" value="NANM"/>
</dbReference>
<evidence type="ECO:0000313" key="4">
    <source>
        <dbReference type="Proteomes" id="UP000185783"/>
    </source>
</evidence>
<evidence type="ECO:0000256" key="1">
    <source>
        <dbReference type="ARBA" id="ARBA00022441"/>
    </source>
</evidence>
<name>A0A1U7JDE6_9HYPH</name>
<sequence length="379" mass="39674">MTTVGLAVGVGLATGCNAAEWPDLPVGLKNGITTKVGDVVYAGLGSAGTAFYALDLGNKGAGWQELAGFPGPAPSGAAFASSGDKIYVFSGSGKANEEAASPIIFEAVHAFDTAEGTWQKMETTTPAGLLGATALTLSDGRIAITGGYNKQLFDTYLADVLGTDKEAEPEKWQKIVDDYMGMAPEAYRWNTKVLVFDPQTVTWGDMGETPYLPNTGAAAIPLEGERFLLVNGEIKPGLRTPQVKEIDLSGKTAVWREVAQVPTPLGEDLQEGLAGAYAGYTEGGPVVAGGANFKGARANAYAGQWFAHNGLAKRWVPQIFGRIHNGWVEIGSLGEGFAYGGAVDVDGGLLLVGGEDSSRTARPDVRLLKWDGSRVSIEP</sequence>
<dbReference type="InterPro" id="IPR019936">
    <property type="entry name" value="NanM_proteobact"/>
</dbReference>
<dbReference type="Pfam" id="PF24996">
    <property type="entry name" value="NANM"/>
    <property type="match status" value="1"/>
</dbReference>